<dbReference type="AlphaFoldDB" id="A0A9W8A9J9"/>
<keyword evidence="1" id="KW-0812">Transmembrane</keyword>
<accession>A0A9W8A9J9</accession>
<name>A0A9W8A9J9_9FUNG</name>
<evidence type="ECO:0000313" key="3">
    <source>
        <dbReference type="Proteomes" id="UP001150538"/>
    </source>
</evidence>
<dbReference type="Proteomes" id="UP001150538">
    <property type="component" value="Unassembled WGS sequence"/>
</dbReference>
<keyword evidence="3" id="KW-1185">Reference proteome</keyword>
<protein>
    <submittedName>
        <fullName evidence="2">Uncharacterized protein</fullName>
    </submittedName>
</protein>
<evidence type="ECO:0000256" key="1">
    <source>
        <dbReference type="SAM" id="Phobius"/>
    </source>
</evidence>
<keyword evidence="1" id="KW-0472">Membrane</keyword>
<dbReference type="OrthoDB" id="2555959at2759"/>
<evidence type="ECO:0000313" key="2">
    <source>
        <dbReference type="EMBL" id="KAJ1922326.1"/>
    </source>
</evidence>
<organism evidence="2 3">
    <name type="scientific">Mycoemilia scoparia</name>
    <dbReference type="NCBI Taxonomy" id="417184"/>
    <lineage>
        <taxon>Eukaryota</taxon>
        <taxon>Fungi</taxon>
        <taxon>Fungi incertae sedis</taxon>
        <taxon>Zoopagomycota</taxon>
        <taxon>Kickxellomycotina</taxon>
        <taxon>Kickxellomycetes</taxon>
        <taxon>Kickxellales</taxon>
        <taxon>Kickxellaceae</taxon>
        <taxon>Mycoemilia</taxon>
    </lineage>
</organism>
<dbReference type="EMBL" id="JANBPU010000001">
    <property type="protein sequence ID" value="KAJ1922326.1"/>
    <property type="molecule type" value="Genomic_DNA"/>
</dbReference>
<reference evidence="2" key="1">
    <citation type="submission" date="2022-07" db="EMBL/GenBank/DDBJ databases">
        <title>Phylogenomic reconstructions and comparative analyses of Kickxellomycotina fungi.</title>
        <authorList>
            <person name="Reynolds N.K."/>
            <person name="Stajich J.E."/>
            <person name="Barry K."/>
            <person name="Grigoriev I.V."/>
            <person name="Crous P."/>
            <person name="Smith M.E."/>
        </authorList>
    </citation>
    <scope>NUCLEOTIDE SEQUENCE</scope>
    <source>
        <strain evidence="2">NBRC 100468</strain>
    </source>
</reference>
<keyword evidence="1" id="KW-1133">Transmembrane helix</keyword>
<feature type="transmembrane region" description="Helical" evidence="1">
    <location>
        <begin position="20"/>
        <end position="37"/>
    </location>
</feature>
<proteinExistence type="predicted"/>
<comment type="caution">
    <text evidence="2">The sequence shown here is derived from an EMBL/GenBank/DDBJ whole genome shotgun (WGS) entry which is preliminary data.</text>
</comment>
<sequence length="119" mass="13498">MSSNRSIWEIYKGLQPKTRIYIGLGFMGLSIAGMYISDRLEEIYPADENARAVQINKGPHFNIPKDWNTELAIRCKYSGVIVTNRDEVRLETLHATVSSLTEALQAVKARMRHCISAEK</sequence>
<gene>
    <name evidence="2" type="ORF">H4219_000188</name>
</gene>